<accession>A0ABT2S2A9</accession>
<dbReference type="Gene3D" id="2.40.440.10">
    <property type="entry name" value="L,D-transpeptidase catalytic domain-like"/>
    <property type="match status" value="1"/>
</dbReference>
<comment type="caution">
    <text evidence="10">The sequence shown here is derived from an EMBL/GenBank/DDBJ whole genome shotgun (WGS) entry which is preliminary data.</text>
</comment>
<comment type="pathway">
    <text evidence="1 6">Cell wall biogenesis; peptidoglycan biosynthesis.</text>
</comment>
<dbReference type="InterPro" id="IPR038054">
    <property type="entry name" value="LD_TPept-like_central_sf"/>
</dbReference>
<evidence type="ECO:0000313" key="10">
    <source>
        <dbReference type="EMBL" id="MCU6698733.1"/>
    </source>
</evidence>
<keyword evidence="3 6" id="KW-0133">Cell shape</keyword>
<dbReference type="InterPro" id="IPR050979">
    <property type="entry name" value="LD-transpeptidase"/>
</dbReference>
<dbReference type="Gene3D" id="3.10.20.800">
    <property type="match status" value="1"/>
</dbReference>
<dbReference type="PROSITE" id="PS00018">
    <property type="entry name" value="EF_HAND_1"/>
    <property type="match status" value="1"/>
</dbReference>
<name>A0ABT2S2A9_9FIRM</name>
<sequence>MRDKKKKNKKNNFSSIAGDDIEIIDDEELLSGSLNDEGVDDSDVEEEYEESEVEPDDDQADADQDDDLDYDEIDDLDDDLPDEEDDKIIEGDELIEKHRKKKRRRRIILIVFLVLIALYGAVSVYFSFHFFPNTKVNGVGFSLSSAEQVQAHMKEEVKGYTLRMKESDGGTETISGSDIDIEYVADDSVEKLIKKQNPLLWITGLWKQQNIESSVGVKYDKDKLTEVIENLDCMAEENQTPSVSAKPEFTGEKFEVAAEQIGTAIDKDKFAETVTKAINGFQSEVDLMKEDCYILPKYTKDSPEVAEACEKMNSELGANITLDFSPNTEVVDSSVISQWIAVDDNMQVTFNQDAVKQYIADLAAKYDTVGKTRNFTTATGNVVQVEGGGYGWKIDQDAEYNALISNIQNAETVTREPNYSSRAATHDANDWGTTYAEVDLTAQHMYFIQNGQIAMQCDIVTGNPNKGNATPQGMYSLYYKQQNQVLRGKKLEDGTYEYESPVDYWMPFNGGIGFHDASWQSAFGGARYQTYGSHGCVNMPPASAGELYNLIQAGTPVICHY</sequence>
<dbReference type="InterPro" id="IPR022029">
    <property type="entry name" value="YoaR-like_PG-bd"/>
</dbReference>
<dbReference type="PROSITE" id="PS52029">
    <property type="entry name" value="LD_TPASE"/>
    <property type="match status" value="1"/>
</dbReference>
<organism evidence="10 11">
    <name type="scientific">Dorea ammoniilytica</name>
    <dbReference type="NCBI Taxonomy" id="2981788"/>
    <lineage>
        <taxon>Bacteria</taxon>
        <taxon>Bacillati</taxon>
        <taxon>Bacillota</taxon>
        <taxon>Clostridia</taxon>
        <taxon>Lachnospirales</taxon>
        <taxon>Lachnospiraceae</taxon>
        <taxon>Dorea</taxon>
    </lineage>
</organism>
<evidence type="ECO:0000256" key="8">
    <source>
        <dbReference type="SAM" id="Phobius"/>
    </source>
</evidence>
<keyword evidence="8" id="KW-1133">Transmembrane helix</keyword>
<dbReference type="SUPFAM" id="SSF141523">
    <property type="entry name" value="L,D-transpeptidase catalytic domain-like"/>
    <property type="match status" value="1"/>
</dbReference>
<evidence type="ECO:0000259" key="9">
    <source>
        <dbReference type="PROSITE" id="PS52029"/>
    </source>
</evidence>
<keyword evidence="2" id="KW-0808">Transferase</keyword>
<proteinExistence type="predicted"/>
<dbReference type="Pfam" id="PF03734">
    <property type="entry name" value="YkuD"/>
    <property type="match status" value="1"/>
</dbReference>
<keyword evidence="8" id="KW-0812">Transmembrane</keyword>
<feature type="transmembrane region" description="Helical" evidence="8">
    <location>
        <begin position="107"/>
        <end position="128"/>
    </location>
</feature>
<evidence type="ECO:0000313" key="11">
    <source>
        <dbReference type="Proteomes" id="UP001207605"/>
    </source>
</evidence>
<keyword evidence="8" id="KW-0472">Membrane</keyword>
<feature type="compositionally biased region" description="Acidic residues" evidence="7">
    <location>
        <begin position="37"/>
        <end position="85"/>
    </location>
</feature>
<dbReference type="SUPFAM" id="SSF143985">
    <property type="entry name" value="L,D-transpeptidase pre-catalytic domain-like"/>
    <property type="match status" value="1"/>
</dbReference>
<evidence type="ECO:0000256" key="4">
    <source>
        <dbReference type="ARBA" id="ARBA00022984"/>
    </source>
</evidence>
<feature type="domain" description="L,D-TPase catalytic" evidence="9">
    <location>
        <begin position="434"/>
        <end position="560"/>
    </location>
</feature>
<feature type="region of interest" description="Disordered" evidence="7">
    <location>
        <begin position="32"/>
        <end position="85"/>
    </location>
</feature>
<gene>
    <name evidence="10" type="ORF">OCV65_00545</name>
</gene>
<keyword evidence="4 6" id="KW-0573">Peptidoglycan synthesis</keyword>
<evidence type="ECO:0000256" key="1">
    <source>
        <dbReference type="ARBA" id="ARBA00004752"/>
    </source>
</evidence>
<keyword evidence="11" id="KW-1185">Reference proteome</keyword>
<dbReference type="PANTHER" id="PTHR30582:SF33">
    <property type="entry name" value="EXPORTED PROTEIN"/>
    <property type="match status" value="1"/>
</dbReference>
<dbReference type="RefSeq" id="WP_262580552.1">
    <property type="nucleotide sequence ID" value="NZ_JAOQJV010000001.1"/>
</dbReference>
<dbReference type="CDD" id="cd16913">
    <property type="entry name" value="YkuD_like"/>
    <property type="match status" value="1"/>
</dbReference>
<evidence type="ECO:0000256" key="3">
    <source>
        <dbReference type="ARBA" id="ARBA00022960"/>
    </source>
</evidence>
<evidence type="ECO:0000256" key="7">
    <source>
        <dbReference type="SAM" id="MobiDB-lite"/>
    </source>
</evidence>
<dbReference type="Proteomes" id="UP001207605">
    <property type="component" value="Unassembled WGS sequence"/>
</dbReference>
<dbReference type="InterPro" id="IPR038063">
    <property type="entry name" value="Transpep_catalytic_dom"/>
</dbReference>
<keyword evidence="5 6" id="KW-0961">Cell wall biogenesis/degradation</keyword>
<evidence type="ECO:0000256" key="5">
    <source>
        <dbReference type="ARBA" id="ARBA00023316"/>
    </source>
</evidence>
<dbReference type="Pfam" id="PF12229">
    <property type="entry name" value="PG_binding_4"/>
    <property type="match status" value="2"/>
</dbReference>
<evidence type="ECO:0000256" key="2">
    <source>
        <dbReference type="ARBA" id="ARBA00022679"/>
    </source>
</evidence>
<dbReference type="InterPro" id="IPR005490">
    <property type="entry name" value="LD_TPept_cat_dom"/>
</dbReference>
<feature type="active site" description="Proton donor/acceptor" evidence="6">
    <location>
        <position position="515"/>
    </location>
</feature>
<evidence type="ECO:0000256" key="6">
    <source>
        <dbReference type="PROSITE-ProRule" id="PRU01373"/>
    </source>
</evidence>
<dbReference type="InterPro" id="IPR018247">
    <property type="entry name" value="EF_Hand_1_Ca_BS"/>
</dbReference>
<protein>
    <submittedName>
        <fullName evidence="10">L,D-transpeptidase/peptidoglycan binding protein</fullName>
    </submittedName>
</protein>
<reference evidence="10 11" key="1">
    <citation type="journal article" date="2021" name="ISME Commun">
        <title>Automated analysis of genomic sequences facilitates high-throughput and comprehensive description of bacteria.</title>
        <authorList>
            <person name="Hitch T.C.A."/>
        </authorList>
    </citation>
    <scope>NUCLEOTIDE SEQUENCE [LARGE SCALE GENOMIC DNA]</scope>
    <source>
        <strain evidence="10 11">Sanger_02</strain>
    </source>
</reference>
<dbReference type="PANTHER" id="PTHR30582">
    <property type="entry name" value="L,D-TRANSPEPTIDASE"/>
    <property type="match status" value="1"/>
</dbReference>
<dbReference type="EMBL" id="JAOQJV010000001">
    <property type="protein sequence ID" value="MCU6698733.1"/>
    <property type="molecule type" value="Genomic_DNA"/>
</dbReference>
<feature type="active site" description="Nucleophile" evidence="6">
    <location>
        <position position="536"/>
    </location>
</feature>